<name>A0A927MYE1_9ACTN</name>
<proteinExistence type="predicted"/>
<keyword evidence="3" id="KW-0804">Transcription</keyword>
<evidence type="ECO:0000256" key="4">
    <source>
        <dbReference type="SAM" id="MobiDB-lite"/>
    </source>
</evidence>
<keyword evidence="1" id="KW-0805">Transcription regulation</keyword>
<dbReference type="PANTHER" id="PTHR30146:SF153">
    <property type="entry name" value="LACTOSE OPERON REPRESSOR"/>
    <property type="match status" value="1"/>
</dbReference>
<dbReference type="Gene3D" id="3.40.50.2300">
    <property type="match status" value="2"/>
</dbReference>
<dbReference type="InterPro" id="IPR028082">
    <property type="entry name" value="Peripla_BP_I"/>
</dbReference>
<dbReference type="PANTHER" id="PTHR30146">
    <property type="entry name" value="LACI-RELATED TRANSCRIPTIONAL REPRESSOR"/>
    <property type="match status" value="1"/>
</dbReference>
<accession>A0A927MYE1</accession>
<evidence type="ECO:0000256" key="1">
    <source>
        <dbReference type="ARBA" id="ARBA00023015"/>
    </source>
</evidence>
<dbReference type="GO" id="GO:0003700">
    <property type="term" value="F:DNA-binding transcription factor activity"/>
    <property type="evidence" value="ECO:0007669"/>
    <property type="project" value="TreeGrafter"/>
</dbReference>
<dbReference type="Pfam" id="PF00356">
    <property type="entry name" value="LacI"/>
    <property type="match status" value="1"/>
</dbReference>
<dbReference type="EMBL" id="JADBEM010000001">
    <property type="protein sequence ID" value="MBE1608801.1"/>
    <property type="molecule type" value="Genomic_DNA"/>
</dbReference>
<dbReference type="CDD" id="cd01392">
    <property type="entry name" value="HTH_LacI"/>
    <property type="match status" value="1"/>
</dbReference>
<comment type="caution">
    <text evidence="6">The sequence shown here is derived from an EMBL/GenBank/DDBJ whole genome shotgun (WGS) entry which is preliminary data.</text>
</comment>
<protein>
    <submittedName>
        <fullName evidence="6">DNA-binding LacI/PurR family transcriptional regulator</fullName>
    </submittedName>
</protein>
<reference evidence="6" key="1">
    <citation type="submission" date="2020-10" db="EMBL/GenBank/DDBJ databases">
        <title>Sequencing the genomes of 1000 actinobacteria strains.</title>
        <authorList>
            <person name="Klenk H.-P."/>
        </authorList>
    </citation>
    <scope>NUCLEOTIDE SEQUENCE</scope>
    <source>
        <strain evidence="6">DSM 45354</strain>
    </source>
</reference>
<dbReference type="Proteomes" id="UP000638648">
    <property type="component" value="Unassembled WGS sequence"/>
</dbReference>
<evidence type="ECO:0000313" key="6">
    <source>
        <dbReference type="EMBL" id="MBE1608801.1"/>
    </source>
</evidence>
<dbReference type="Gene3D" id="1.10.260.40">
    <property type="entry name" value="lambda repressor-like DNA-binding domains"/>
    <property type="match status" value="1"/>
</dbReference>
<dbReference type="SMART" id="SM00354">
    <property type="entry name" value="HTH_LACI"/>
    <property type="match status" value="1"/>
</dbReference>
<gene>
    <name evidence="6" type="ORF">HEB94_005649</name>
</gene>
<dbReference type="GO" id="GO:0000976">
    <property type="term" value="F:transcription cis-regulatory region binding"/>
    <property type="evidence" value="ECO:0007669"/>
    <property type="project" value="TreeGrafter"/>
</dbReference>
<dbReference type="InterPro" id="IPR010982">
    <property type="entry name" value="Lambda_DNA-bd_dom_sf"/>
</dbReference>
<organism evidence="6 7">
    <name type="scientific">Actinopolymorpha pittospori</name>
    <dbReference type="NCBI Taxonomy" id="648752"/>
    <lineage>
        <taxon>Bacteria</taxon>
        <taxon>Bacillati</taxon>
        <taxon>Actinomycetota</taxon>
        <taxon>Actinomycetes</taxon>
        <taxon>Propionibacteriales</taxon>
        <taxon>Actinopolymorphaceae</taxon>
        <taxon>Actinopolymorpha</taxon>
    </lineage>
</organism>
<dbReference type="Pfam" id="PF13377">
    <property type="entry name" value="Peripla_BP_3"/>
    <property type="match status" value="1"/>
</dbReference>
<dbReference type="AlphaFoldDB" id="A0A927MYE1"/>
<evidence type="ECO:0000256" key="2">
    <source>
        <dbReference type="ARBA" id="ARBA00023125"/>
    </source>
</evidence>
<dbReference type="SUPFAM" id="SSF47413">
    <property type="entry name" value="lambda repressor-like DNA-binding domains"/>
    <property type="match status" value="1"/>
</dbReference>
<feature type="domain" description="HTH lacI-type" evidence="5">
    <location>
        <begin position="2"/>
        <end position="56"/>
    </location>
</feature>
<dbReference type="SUPFAM" id="SSF53822">
    <property type="entry name" value="Periplasmic binding protein-like I"/>
    <property type="match status" value="1"/>
</dbReference>
<dbReference type="RefSeq" id="WP_192752509.1">
    <property type="nucleotide sequence ID" value="NZ_BAABJL010000172.1"/>
</dbReference>
<dbReference type="PROSITE" id="PS00356">
    <property type="entry name" value="HTH_LACI_1"/>
    <property type="match status" value="1"/>
</dbReference>
<keyword evidence="7" id="KW-1185">Reference proteome</keyword>
<dbReference type="PROSITE" id="PS50932">
    <property type="entry name" value="HTH_LACI_2"/>
    <property type="match status" value="1"/>
</dbReference>
<evidence type="ECO:0000313" key="7">
    <source>
        <dbReference type="Proteomes" id="UP000638648"/>
    </source>
</evidence>
<evidence type="ECO:0000256" key="3">
    <source>
        <dbReference type="ARBA" id="ARBA00023163"/>
    </source>
</evidence>
<sequence>MPTIKDVARHAGVSVSTVSYALSGKRRISAETRERVQQAIHALGYRPHAGAQALASRRSQILALFMPAADYFSVSVGMAFVTAITSAARARGYDVLLMTADEGDEGLRRVAHSALADGVLTMEVSVDDARVATIRELGIPAALLGQPDDPRGLPWVDLDFAGAGVLCVEHLAGLGHRRIGLLGPNHGALERRLGYAVRTLGGVRLAADRLALSLVTERSPAVRPRLADAVRRLLAAEPRITALIVHDQEALTTVEEVLAMDGVAVPTDLSVLTLTSAATAQRISPTLTFVDLPVAAMAEHAVDLIVGAIAGDTAAHVLLAPVLHERGSTAAPHRLGDPVVLSHVRPEPNEHPKDLSTPHEQGAP</sequence>
<dbReference type="InterPro" id="IPR000843">
    <property type="entry name" value="HTH_LacI"/>
</dbReference>
<feature type="compositionally biased region" description="Basic and acidic residues" evidence="4">
    <location>
        <begin position="344"/>
        <end position="357"/>
    </location>
</feature>
<feature type="region of interest" description="Disordered" evidence="4">
    <location>
        <begin position="340"/>
        <end position="364"/>
    </location>
</feature>
<dbReference type="InterPro" id="IPR046335">
    <property type="entry name" value="LacI/GalR-like_sensor"/>
</dbReference>
<keyword evidence="2 6" id="KW-0238">DNA-binding</keyword>
<evidence type="ECO:0000259" key="5">
    <source>
        <dbReference type="PROSITE" id="PS50932"/>
    </source>
</evidence>